<dbReference type="PANTHER" id="PTHR43686">
    <property type="entry name" value="SULFURTRANSFERASE-RELATED"/>
    <property type="match status" value="1"/>
</dbReference>
<keyword evidence="6" id="KW-0808">Transferase</keyword>
<protein>
    <submittedName>
        <fullName evidence="6">Aminotransferase</fullName>
    </submittedName>
</protein>
<evidence type="ECO:0000256" key="1">
    <source>
        <dbReference type="ARBA" id="ARBA00001933"/>
    </source>
</evidence>
<dbReference type="Gene3D" id="3.40.640.10">
    <property type="entry name" value="Type I PLP-dependent aspartate aminotransferase-like (Major domain)"/>
    <property type="match status" value="1"/>
</dbReference>
<keyword evidence="7" id="KW-1185">Reference proteome</keyword>
<dbReference type="PANTHER" id="PTHR43686:SF1">
    <property type="entry name" value="AMINOTRAN_5 DOMAIN-CONTAINING PROTEIN"/>
    <property type="match status" value="1"/>
</dbReference>
<dbReference type="GO" id="GO:0008483">
    <property type="term" value="F:transaminase activity"/>
    <property type="evidence" value="ECO:0007669"/>
    <property type="project" value="UniProtKB-KW"/>
</dbReference>
<dbReference type="Proteomes" id="UP000234881">
    <property type="component" value="Unassembled WGS sequence"/>
</dbReference>
<accession>A0A2N5XNN5</accession>
<dbReference type="OrthoDB" id="9804366at2"/>
<evidence type="ECO:0000313" key="7">
    <source>
        <dbReference type="Proteomes" id="UP000234881"/>
    </source>
</evidence>
<evidence type="ECO:0000256" key="3">
    <source>
        <dbReference type="RuleBase" id="RU004075"/>
    </source>
</evidence>
<comment type="similarity">
    <text evidence="3">Belongs to the class-V pyridoxal-phosphate-dependent aminotransferase family.</text>
</comment>
<dbReference type="Gene3D" id="3.90.1150.10">
    <property type="entry name" value="Aspartate Aminotransferase, domain 1"/>
    <property type="match status" value="1"/>
</dbReference>
<dbReference type="EMBL" id="PKUQ01000031">
    <property type="protein sequence ID" value="PLW76114.1"/>
    <property type="molecule type" value="Genomic_DNA"/>
</dbReference>
<reference evidence="6 7" key="1">
    <citation type="submission" date="2018-01" db="EMBL/GenBank/DDBJ databases">
        <title>The draft genome sequence of Cohaesibacter sp. H1304.</title>
        <authorList>
            <person name="Wang N.-N."/>
            <person name="Du Z.-J."/>
        </authorList>
    </citation>
    <scope>NUCLEOTIDE SEQUENCE [LARGE SCALE GENOMIC DNA]</scope>
    <source>
        <strain evidence="6 7">H1304</strain>
    </source>
</reference>
<dbReference type="InterPro" id="IPR000192">
    <property type="entry name" value="Aminotrans_V_dom"/>
</dbReference>
<dbReference type="SUPFAM" id="SSF53383">
    <property type="entry name" value="PLP-dependent transferases"/>
    <property type="match status" value="1"/>
</dbReference>
<keyword evidence="6" id="KW-0032">Aminotransferase</keyword>
<dbReference type="InterPro" id="IPR015422">
    <property type="entry name" value="PyrdxlP-dep_Trfase_small"/>
</dbReference>
<gene>
    <name evidence="6" type="ORF">C0081_14430</name>
</gene>
<dbReference type="InterPro" id="IPR015424">
    <property type="entry name" value="PyrdxlP-dep_Trfase"/>
</dbReference>
<dbReference type="PROSITE" id="PS00595">
    <property type="entry name" value="AA_TRANSFER_CLASS_5"/>
    <property type="match status" value="1"/>
</dbReference>
<comment type="cofactor">
    <cofactor evidence="1 4">
        <name>pyridoxal 5'-phosphate</name>
        <dbReference type="ChEBI" id="CHEBI:597326"/>
    </cofactor>
</comment>
<name>A0A2N5XNN5_9HYPH</name>
<feature type="domain" description="Aminotransferase class V" evidence="5">
    <location>
        <begin position="43"/>
        <end position="405"/>
    </location>
</feature>
<evidence type="ECO:0000256" key="4">
    <source>
        <dbReference type="RuleBase" id="RU004504"/>
    </source>
</evidence>
<sequence>MPLKSASSSSISPEEPLISLIRDSVIGERSVISGPFGPRPLVYADYVASGRSLGFIEAAIEKIVLPVYGNTHTETSHTGRQTTALREEARQTIASSVGAGENHAVIFAGNGATTAVDCLVSAMALQELIQDGRQPVVFVGPYEHHSNDLPWRETGATIERVPLGSDGQIDLDALAERLAAYSDSDLKIGAFSAASNVTGVRTDLVSIARLLHQNSALFVCDFAAAAPYIEMKLQLDAEDPDACIDAIVYSSHKFIGGPGASGVLIADKSLFTNGRPGITGGGAVSYVTADHHTYVRDIERREEAGTPDIIGDIRAGAVMALKEAVGALEIERREQAITNTAFDRLRAAPNIEILGPSNKERIGVLSFNIRIDGSRLHYGFVVALLNDLFGIQARGGCSCAGPYAHALLDISLEDALKFEKAIGNGRGVMRPGWVRLGYNYFFDEETVDYITDAILFVSEHGTRFLCDYEVDVKNGNWKHRSSRPCAPASLKAFWTCHGESRVAERLGVKPFLSVAQDLADQRALPCLKPATVLNAEDEAMRAFWLPQDALEFANGILDGVGTAVDASLPPQENH</sequence>
<dbReference type="InterPro" id="IPR020578">
    <property type="entry name" value="Aminotrans_V_PyrdxlP_BS"/>
</dbReference>
<organism evidence="6 7">
    <name type="scientific">Cohaesibacter celericrescens</name>
    <dbReference type="NCBI Taxonomy" id="2067669"/>
    <lineage>
        <taxon>Bacteria</taxon>
        <taxon>Pseudomonadati</taxon>
        <taxon>Pseudomonadota</taxon>
        <taxon>Alphaproteobacteria</taxon>
        <taxon>Hyphomicrobiales</taxon>
        <taxon>Cohaesibacteraceae</taxon>
    </lineage>
</organism>
<proteinExistence type="inferred from homology"/>
<evidence type="ECO:0000313" key="6">
    <source>
        <dbReference type="EMBL" id="PLW76114.1"/>
    </source>
</evidence>
<dbReference type="InterPro" id="IPR015421">
    <property type="entry name" value="PyrdxlP-dep_Trfase_major"/>
</dbReference>
<dbReference type="AlphaFoldDB" id="A0A2N5XNN5"/>
<dbReference type="RefSeq" id="WP_101534548.1">
    <property type="nucleotide sequence ID" value="NZ_PKUQ01000031.1"/>
</dbReference>
<keyword evidence="2" id="KW-0663">Pyridoxal phosphate</keyword>
<dbReference type="Pfam" id="PF00266">
    <property type="entry name" value="Aminotran_5"/>
    <property type="match status" value="1"/>
</dbReference>
<comment type="caution">
    <text evidence="6">The sequence shown here is derived from an EMBL/GenBank/DDBJ whole genome shotgun (WGS) entry which is preliminary data.</text>
</comment>
<evidence type="ECO:0000259" key="5">
    <source>
        <dbReference type="Pfam" id="PF00266"/>
    </source>
</evidence>
<evidence type="ECO:0000256" key="2">
    <source>
        <dbReference type="ARBA" id="ARBA00022898"/>
    </source>
</evidence>